<evidence type="ECO:0000313" key="1">
    <source>
        <dbReference type="EMBL" id="UPV74604.1"/>
    </source>
</evidence>
<gene>
    <name evidence="1" type="ORF">M0R89_00705</name>
</gene>
<dbReference type="RefSeq" id="WP_248650649.1">
    <property type="nucleotide sequence ID" value="NZ_CP096659.1"/>
</dbReference>
<name>A0A8U0HVG3_9EURY</name>
<organism evidence="1 2">
    <name type="scientific">Halorussus limi</name>
    <dbReference type="NCBI Taxonomy" id="2938695"/>
    <lineage>
        <taxon>Archaea</taxon>
        <taxon>Methanobacteriati</taxon>
        <taxon>Methanobacteriota</taxon>
        <taxon>Stenosarchaea group</taxon>
        <taxon>Halobacteria</taxon>
        <taxon>Halobacteriales</taxon>
        <taxon>Haladaptataceae</taxon>
        <taxon>Halorussus</taxon>
    </lineage>
</organism>
<protein>
    <recommendedName>
        <fullName evidence="3">Small CPxCG-related zinc finger protein</fullName>
    </recommendedName>
</protein>
<proteinExistence type="predicted"/>
<dbReference type="AlphaFoldDB" id="A0A8U0HVG3"/>
<sequence length="66" mass="7118">MSVDARCPDCDVALEAADLFTGQGEFRVRTDAESDDVLAAVGVTKALDVTPRRCPECGLVRLYAEE</sequence>
<accession>A0A8U0HVG3</accession>
<dbReference type="KEGG" id="halx:M0R89_00705"/>
<reference evidence="1 2" key="1">
    <citation type="submission" date="2022-04" db="EMBL/GenBank/DDBJ databases">
        <title>Diverse halophilic archaea isolated from saline environments.</title>
        <authorList>
            <person name="Cui H.-L."/>
        </authorList>
    </citation>
    <scope>NUCLEOTIDE SEQUENCE [LARGE SCALE GENOMIC DNA]</scope>
    <source>
        <strain evidence="1 2">XZYJT49</strain>
    </source>
</reference>
<evidence type="ECO:0008006" key="3">
    <source>
        <dbReference type="Google" id="ProtNLM"/>
    </source>
</evidence>
<dbReference type="GeneID" id="72183674"/>
<dbReference type="Proteomes" id="UP000830729">
    <property type="component" value="Chromosome"/>
</dbReference>
<dbReference type="EMBL" id="CP096659">
    <property type="protein sequence ID" value="UPV74604.1"/>
    <property type="molecule type" value="Genomic_DNA"/>
</dbReference>
<evidence type="ECO:0000313" key="2">
    <source>
        <dbReference type="Proteomes" id="UP000830729"/>
    </source>
</evidence>
<keyword evidence="2" id="KW-1185">Reference proteome</keyword>